<dbReference type="GO" id="GO:0016705">
    <property type="term" value="F:oxidoreductase activity, acting on paired donors, with incorporation or reduction of molecular oxygen"/>
    <property type="evidence" value="ECO:0007669"/>
    <property type="project" value="UniProtKB-ARBA"/>
</dbReference>
<dbReference type="InterPro" id="IPR026992">
    <property type="entry name" value="DIOX_N"/>
</dbReference>
<evidence type="ECO:0000313" key="7">
    <source>
        <dbReference type="Proteomes" id="UP001172457"/>
    </source>
</evidence>
<dbReference type="InterPro" id="IPR044861">
    <property type="entry name" value="IPNS-like_FE2OG_OXY"/>
</dbReference>
<evidence type="ECO:0000256" key="1">
    <source>
        <dbReference type="ARBA" id="ARBA00008056"/>
    </source>
</evidence>
<dbReference type="Pfam" id="PF04827">
    <property type="entry name" value="Plant_tran"/>
    <property type="match status" value="1"/>
</dbReference>
<proteinExistence type="inferred from homology"/>
<dbReference type="Pfam" id="PF14226">
    <property type="entry name" value="DIOX_N"/>
    <property type="match status" value="2"/>
</dbReference>
<dbReference type="PROSITE" id="PS51471">
    <property type="entry name" value="FE2OG_OXY"/>
    <property type="match status" value="1"/>
</dbReference>
<keyword evidence="4" id="KW-0408">Iron</keyword>
<dbReference type="PANTHER" id="PTHR47150">
    <property type="entry name" value="OS12G0169200 PROTEIN"/>
    <property type="match status" value="1"/>
</dbReference>
<dbReference type="Pfam" id="PF03171">
    <property type="entry name" value="2OG-FeII_Oxy"/>
    <property type="match status" value="1"/>
</dbReference>
<evidence type="ECO:0000256" key="2">
    <source>
        <dbReference type="ARBA" id="ARBA00022723"/>
    </source>
</evidence>
<evidence type="ECO:0000313" key="6">
    <source>
        <dbReference type="EMBL" id="KAJ9564903.1"/>
    </source>
</evidence>
<dbReference type="InterPro" id="IPR005123">
    <property type="entry name" value="Oxoglu/Fe-dep_dioxygenase_dom"/>
</dbReference>
<keyword evidence="3" id="KW-0560">Oxidoreductase</keyword>
<sequence length="832" mass="95631">MAQPGYLNDSSSTDTDEDWEQDAQIFAHLVQQANASSSIRRSKAPNIDRGRVEANARLMADYFDDNPMYPEKTFKRRFRMSRNLFTRIVYDLYTLYPYFQQQYDATGLPGLSPYQKCTAAIRQLAYGITGDAWDDYVRMGESTARKCLNHFVEGIIQMYGKVYLRKPTYEDIQQLYAAHDDRHGFPGMLGSLDCMHWEWAMCPVAWQGQYHRGDKPHPSIILEAAASQDTWIWHAFFGCPGAMNDLNVLNHSPIFEDVYNGIAPDRTFQVNGATYKHGYYLGDGIYHEWATFVKAFSYPEDDKRIKFKGAQEAARKDIERAFGILRKRWNIIKQPSRFMEIPTMRKVMYACIILHNMILENKNKAICVVPNDIPDPPNPQLTEEQLPIINMEYLSSIDSKDSELEKLHLACKDWGFFQLINHGVSCSLLERVKQETQEFFDMPLKEKKKYWQPDGDLEGFGQAFVMSDEQKLDWADIFYLVTLPTGLRKPHLFPKLPLPFRDTLQEYSIEVKKAALKTLVFIAKALNMEVEEMKVLFDNGMQAMRMNYYPPCPQPEQVIGLTPHSDATGITFLLQLNQVEGLEIKKDGMWIPIKSHHDAFIVNIGDILESVTNGVYKSIEHRATVNSEKKRLSIATFLSPDVDGDFGPAPSLVTPDTPARFTRVSVLDFLKNLFSTELKGKTIIDQYHHGSKGNIPWGSLPFPSVQELVKESLTEVPPRYIRPNQEAPVISSFSQVPIINMEYLSSTDSKDSELEKLHLAYRDWGFFQLINHGVSCSLLEKVKQETQELFDMPLKEKKKYWQQAGDLEGFGQAFVVSHEQKLDWADMLEFRC</sequence>
<dbReference type="Gene3D" id="2.60.120.330">
    <property type="entry name" value="B-lactam Antibiotic, Isopenicillin N Synthase, Chain"/>
    <property type="match status" value="2"/>
</dbReference>
<evidence type="ECO:0000256" key="4">
    <source>
        <dbReference type="ARBA" id="ARBA00023004"/>
    </source>
</evidence>
<dbReference type="FunFam" id="2.60.120.330:FF:000001">
    <property type="entry name" value="Protein SRG1"/>
    <property type="match status" value="1"/>
</dbReference>
<protein>
    <recommendedName>
        <fullName evidence="5">Fe2OG dioxygenase domain-containing protein</fullName>
    </recommendedName>
</protein>
<dbReference type="SUPFAM" id="SSF51197">
    <property type="entry name" value="Clavaminate synthase-like"/>
    <property type="match status" value="2"/>
</dbReference>
<dbReference type="EMBL" id="JARYMX010000001">
    <property type="protein sequence ID" value="KAJ9564903.1"/>
    <property type="molecule type" value="Genomic_DNA"/>
</dbReference>
<accession>A0AA38TXE2</accession>
<dbReference type="GO" id="GO:0046872">
    <property type="term" value="F:metal ion binding"/>
    <property type="evidence" value="ECO:0007669"/>
    <property type="project" value="UniProtKB-KW"/>
</dbReference>
<organism evidence="6 7">
    <name type="scientific">Centaurea solstitialis</name>
    <name type="common">yellow star-thistle</name>
    <dbReference type="NCBI Taxonomy" id="347529"/>
    <lineage>
        <taxon>Eukaryota</taxon>
        <taxon>Viridiplantae</taxon>
        <taxon>Streptophyta</taxon>
        <taxon>Embryophyta</taxon>
        <taxon>Tracheophyta</taxon>
        <taxon>Spermatophyta</taxon>
        <taxon>Magnoliopsida</taxon>
        <taxon>eudicotyledons</taxon>
        <taxon>Gunneridae</taxon>
        <taxon>Pentapetalae</taxon>
        <taxon>asterids</taxon>
        <taxon>campanulids</taxon>
        <taxon>Asterales</taxon>
        <taxon>Asteraceae</taxon>
        <taxon>Carduoideae</taxon>
        <taxon>Cardueae</taxon>
        <taxon>Centaureinae</taxon>
        <taxon>Centaurea</taxon>
    </lineage>
</organism>
<keyword evidence="2" id="KW-0479">Metal-binding</keyword>
<dbReference type="Proteomes" id="UP001172457">
    <property type="component" value="Chromosome 1"/>
</dbReference>
<reference evidence="6" key="1">
    <citation type="submission" date="2023-03" db="EMBL/GenBank/DDBJ databases">
        <title>Chromosome-scale reference genome and RAD-based genetic map of yellow starthistle (Centaurea solstitialis) reveal putative structural variation and QTLs associated with invader traits.</title>
        <authorList>
            <person name="Reatini B."/>
            <person name="Cang F.A."/>
            <person name="Jiang Q."/>
            <person name="Mckibben M.T.W."/>
            <person name="Barker M.S."/>
            <person name="Rieseberg L.H."/>
            <person name="Dlugosch K.M."/>
        </authorList>
    </citation>
    <scope>NUCLEOTIDE SEQUENCE</scope>
    <source>
        <strain evidence="6">CAN-66</strain>
        <tissue evidence="6">Leaf</tissue>
    </source>
</reference>
<dbReference type="InterPro" id="IPR006912">
    <property type="entry name" value="Harbinger_derived_prot"/>
</dbReference>
<evidence type="ECO:0000256" key="3">
    <source>
        <dbReference type="ARBA" id="ARBA00023002"/>
    </source>
</evidence>
<name>A0AA38TXE2_9ASTR</name>
<dbReference type="AlphaFoldDB" id="A0AA38TXE2"/>
<comment type="similarity">
    <text evidence="1">Belongs to the iron/ascorbate-dependent oxidoreductase family.</text>
</comment>
<dbReference type="InterPro" id="IPR027443">
    <property type="entry name" value="IPNS-like_sf"/>
</dbReference>
<evidence type="ECO:0000259" key="5">
    <source>
        <dbReference type="PROSITE" id="PS51471"/>
    </source>
</evidence>
<comment type="caution">
    <text evidence="6">The sequence shown here is derived from an EMBL/GenBank/DDBJ whole genome shotgun (WGS) entry which is preliminary data.</text>
</comment>
<dbReference type="PANTHER" id="PTHR47150:SF4">
    <property type="entry name" value="HARBINGER TRANSPOSASE-DERIVED PROTEIN-RELATED"/>
    <property type="match status" value="1"/>
</dbReference>
<gene>
    <name evidence="6" type="ORF">OSB04_000869</name>
</gene>
<keyword evidence="7" id="KW-1185">Reference proteome</keyword>
<feature type="domain" description="Fe2OG dioxygenase" evidence="5">
    <location>
        <begin position="540"/>
        <end position="640"/>
    </location>
</feature>